<dbReference type="EMBL" id="JARO02020163">
    <property type="protein sequence ID" value="KPP56574.1"/>
    <property type="molecule type" value="Genomic_DNA"/>
</dbReference>
<accession>A0A0P7W1T4</accession>
<comment type="caution">
    <text evidence="4">The sequence shown here is derived from an EMBL/GenBank/DDBJ whole genome shotgun (WGS) entry which is preliminary data.</text>
</comment>
<evidence type="ECO:0000259" key="3">
    <source>
        <dbReference type="PROSITE" id="PS50158"/>
    </source>
</evidence>
<feature type="region of interest" description="Disordered" evidence="2">
    <location>
        <begin position="69"/>
        <end position="92"/>
    </location>
</feature>
<evidence type="ECO:0000313" key="4">
    <source>
        <dbReference type="EMBL" id="KPP56574.1"/>
    </source>
</evidence>
<dbReference type="InterPro" id="IPR036875">
    <property type="entry name" value="Znf_CCHC_sf"/>
</dbReference>
<protein>
    <recommendedName>
        <fullName evidence="3">CCHC-type domain-containing protein</fullName>
    </recommendedName>
</protein>
<dbReference type="InterPro" id="IPR021109">
    <property type="entry name" value="Peptidase_aspartic_dom_sf"/>
</dbReference>
<dbReference type="GO" id="GO:0008270">
    <property type="term" value="F:zinc ion binding"/>
    <property type="evidence" value="ECO:0007669"/>
    <property type="project" value="UniProtKB-KW"/>
</dbReference>
<dbReference type="CDD" id="cd00303">
    <property type="entry name" value="retropepsin_like"/>
    <property type="match status" value="1"/>
</dbReference>
<name>A0A0P7W1T4_SCLFO</name>
<gene>
    <name evidence="4" type="ORF">Z043_125796</name>
</gene>
<evidence type="ECO:0000313" key="5">
    <source>
        <dbReference type="Proteomes" id="UP000034805"/>
    </source>
</evidence>
<proteinExistence type="predicted"/>
<evidence type="ECO:0000256" key="1">
    <source>
        <dbReference type="PROSITE-ProRule" id="PRU00047"/>
    </source>
</evidence>
<keyword evidence="1" id="KW-0863">Zinc-finger</keyword>
<evidence type="ECO:0000256" key="2">
    <source>
        <dbReference type="SAM" id="MobiDB-lite"/>
    </source>
</evidence>
<dbReference type="Proteomes" id="UP000034805">
    <property type="component" value="Unassembled WGS sequence"/>
</dbReference>
<sequence length="263" mass="29285">MIEGSALNVDPAELSYLQGELHAREMRLGELEQSFLRLTSVYNGLEMAFQGETWTLDRFIETTVALDNQHRIREPSPEPAPEGSSPTQKKTDPLQLGHGRLQCLQKQLCLYCGEYGHLRLQCPVLPETKVSGTLCCNHLTVPIMLLWGSGQVKTQAMVDSGAAGCFMDSGFARAHSIPIKPTEALDGQPLGRGYVDYQTAPVTVSVGVCHQETLQFYLIASPEFPLILVFLWLSHHDPVFHWSTGELVAWRTQCEMTCLRLPC</sequence>
<dbReference type="GO" id="GO:0003676">
    <property type="term" value="F:nucleic acid binding"/>
    <property type="evidence" value="ECO:0007669"/>
    <property type="project" value="InterPro"/>
</dbReference>
<dbReference type="AlphaFoldDB" id="A0A0P7W1T4"/>
<reference evidence="4 5" key="1">
    <citation type="submission" date="2015-08" db="EMBL/GenBank/DDBJ databases">
        <title>The genome of the Asian arowana (Scleropages formosus).</title>
        <authorList>
            <person name="Tan M.H."/>
            <person name="Gan H.M."/>
            <person name="Croft L.J."/>
            <person name="Austin C.M."/>
        </authorList>
    </citation>
    <scope>NUCLEOTIDE SEQUENCE [LARGE SCALE GENOMIC DNA]</scope>
    <source>
        <strain evidence="4">Aro1</strain>
    </source>
</reference>
<dbReference type="SUPFAM" id="SSF57756">
    <property type="entry name" value="Retrovirus zinc finger-like domains"/>
    <property type="match status" value="1"/>
</dbReference>
<keyword evidence="1" id="KW-0479">Metal-binding</keyword>
<feature type="domain" description="CCHC-type" evidence="3">
    <location>
        <begin position="109"/>
        <end position="123"/>
    </location>
</feature>
<organism evidence="4 5">
    <name type="scientific">Scleropages formosus</name>
    <name type="common">Asian bonytongue</name>
    <name type="synonym">Osteoglossum formosum</name>
    <dbReference type="NCBI Taxonomy" id="113540"/>
    <lineage>
        <taxon>Eukaryota</taxon>
        <taxon>Metazoa</taxon>
        <taxon>Chordata</taxon>
        <taxon>Craniata</taxon>
        <taxon>Vertebrata</taxon>
        <taxon>Euteleostomi</taxon>
        <taxon>Actinopterygii</taxon>
        <taxon>Neopterygii</taxon>
        <taxon>Teleostei</taxon>
        <taxon>Osteoglossocephala</taxon>
        <taxon>Osteoglossomorpha</taxon>
        <taxon>Osteoglossiformes</taxon>
        <taxon>Osteoglossidae</taxon>
        <taxon>Scleropages</taxon>
    </lineage>
</organism>
<dbReference type="Gene3D" id="2.40.70.10">
    <property type="entry name" value="Acid Proteases"/>
    <property type="match status" value="1"/>
</dbReference>
<dbReference type="InterPro" id="IPR001878">
    <property type="entry name" value="Znf_CCHC"/>
</dbReference>
<keyword evidence="1" id="KW-0862">Zinc</keyword>
<dbReference type="PROSITE" id="PS50158">
    <property type="entry name" value="ZF_CCHC"/>
    <property type="match status" value="1"/>
</dbReference>